<gene>
    <name evidence="2" type="ORF">NDU88_003472</name>
</gene>
<feature type="signal peptide" evidence="1">
    <location>
        <begin position="1"/>
        <end position="18"/>
    </location>
</feature>
<evidence type="ECO:0000256" key="1">
    <source>
        <dbReference type="SAM" id="SignalP"/>
    </source>
</evidence>
<name>A0AAV7NH02_PLEWA</name>
<dbReference type="Proteomes" id="UP001066276">
    <property type="component" value="Chromosome 8"/>
</dbReference>
<keyword evidence="1" id="KW-0732">Signal</keyword>
<dbReference type="AlphaFoldDB" id="A0AAV7NH02"/>
<accession>A0AAV7NH02</accession>
<sequence length="160" mass="17190">MIAARLTLTPLIALLGYTEETAPVHRRNLGFALLLAKRRVACRWGRGRAPKFKDWLSDLVYGRMQPEAYAELLPPTSRPSDTWAPLDTYLLGWLDPIDNEDSAGSPLVHAGPLGGEGMGDDTISAVCHVCVGERSLMGVGGEHPAGLLQDPAMGELIDSG</sequence>
<protein>
    <submittedName>
        <fullName evidence="2">Uncharacterized protein</fullName>
    </submittedName>
</protein>
<organism evidence="2 3">
    <name type="scientific">Pleurodeles waltl</name>
    <name type="common">Iberian ribbed newt</name>
    <dbReference type="NCBI Taxonomy" id="8319"/>
    <lineage>
        <taxon>Eukaryota</taxon>
        <taxon>Metazoa</taxon>
        <taxon>Chordata</taxon>
        <taxon>Craniata</taxon>
        <taxon>Vertebrata</taxon>
        <taxon>Euteleostomi</taxon>
        <taxon>Amphibia</taxon>
        <taxon>Batrachia</taxon>
        <taxon>Caudata</taxon>
        <taxon>Salamandroidea</taxon>
        <taxon>Salamandridae</taxon>
        <taxon>Pleurodelinae</taxon>
        <taxon>Pleurodeles</taxon>
    </lineage>
</organism>
<comment type="caution">
    <text evidence="2">The sequence shown here is derived from an EMBL/GenBank/DDBJ whole genome shotgun (WGS) entry which is preliminary data.</text>
</comment>
<evidence type="ECO:0000313" key="2">
    <source>
        <dbReference type="EMBL" id="KAJ1115246.1"/>
    </source>
</evidence>
<feature type="chain" id="PRO_5043316779" evidence="1">
    <location>
        <begin position="19"/>
        <end position="160"/>
    </location>
</feature>
<reference evidence="2" key="1">
    <citation type="journal article" date="2022" name="bioRxiv">
        <title>Sequencing and chromosome-scale assembly of the giantPleurodeles waltlgenome.</title>
        <authorList>
            <person name="Brown T."/>
            <person name="Elewa A."/>
            <person name="Iarovenko S."/>
            <person name="Subramanian E."/>
            <person name="Araus A.J."/>
            <person name="Petzold A."/>
            <person name="Susuki M."/>
            <person name="Suzuki K.-i.T."/>
            <person name="Hayashi T."/>
            <person name="Toyoda A."/>
            <person name="Oliveira C."/>
            <person name="Osipova E."/>
            <person name="Leigh N.D."/>
            <person name="Simon A."/>
            <person name="Yun M.H."/>
        </authorList>
    </citation>
    <scope>NUCLEOTIDE SEQUENCE</scope>
    <source>
        <strain evidence="2">20211129_DDA</strain>
        <tissue evidence="2">Liver</tissue>
    </source>
</reference>
<dbReference type="EMBL" id="JANPWB010000012">
    <property type="protein sequence ID" value="KAJ1115246.1"/>
    <property type="molecule type" value="Genomic_DNA"/>
</dbReference>
<proteinExistence type="predicted"/>
<keyword evidence="3" id="KW-1185">Reference proteome</keyword>
<evidence type="ECO:0000313" key="3">
    <source>
        <dbReference type="Proteomes" id="UP001066276"/>
    </source>
</evidence>